<reference evidence="1" key="1">
    <citation type="submission" date="2024-03" db="EMBL/GenBank/DDBJ databases">
        <authorList>
            <consortium name="ELIXIR-Norway"/>
            <consortium name="Elixir Norway"/>
        </authorList>
    </citation>
    <scope>NUCLEOTIDE SEQUENCE</scope>
</reference>
<accession>A0ABP1BUT8</accession>
<dbReference type="Proteomes" id="UP001497522">
    <property type="component" value="Chromosome 7"/>
</dbReference>
<name>A0ABP1BUT8_9BRYO</name>
<evidence type="ECO:0000313" key="2">
    <source>
        <dbReference type="Proteomes" id="UP001497522"/>
    </source>
</evidence>
<sequence>MAWSEDDVVESGSITVVDITAEGEVAPPVLVEIDDEEAQLEVDDAERGDIVAVQIKNFINAGIFPAIIKGAAFKDLKKTTSFLNQCGVRLIDKDKVEWFMCLLDSCFNVNKPVVVKCTKTGASNACTHLDKKHCITSSKIMATNKKLTYIKK</sequence>
<gene>
    <name evidence="1" type="ORF">CSSPJE1EN2_LOCUS21579</name>
</gene>
<keyword evidence="2" id="KW-1185">Reference proteome</keyword>
<dbReference type="EMBL" id="OZ023708">
    <property type="protein sequence ID" value="CAK9880090.1"/>
    <property type="molecule type" value="Genomic_DNA"/>
</dbReference>
<evidence type="ECO:0000313" key="1">
    <source>
        <dbReference type="EMBL" id="CAK9880090.1"/>
    </source>
</evidence>
<proteinExistence type="predicted"/>
<protein>
    <submittedName>
        <fullName evidence="1">Uncharacterized protein</fullName>
    </submittedName>
</protein>
<organism evidence="1 2">
    <name type="scientific">Sphagnum jensenii</name>
    <dbReference type="NCBI Taxonomy" id="128206"/>
    <lineage>
        <taxon>Eukaryota</taxon>
        <taxon>Viridiplantae</taxon>
        <taxon>Streptophyta</taxon>
        <taxon>Embryophyta</taxon>
        <taxon>Bryophyta</taxon>
        <taxon>Sphagnophytina</taxon>
        <taxon>Sphagnopsida</taxon>
        <taxon>Sphagnales</taxon>
        <taxon>Sphagnaceae</taxon>
        <taxon>Sphagnum</taxon>
    </lineage>
</organism>